<name>A0A8S4QLG4_9NEOP</name>
<dbReference type="Proteomes" id="UP000838756">
    <property type="component" value="Unassembled WGS sequence"/>
</dbReference>
<keyword evidence="2" id="KW-1185">Reference proteome</keyword>
<reference evidence="1" key="1">
    <citation type="submission" date="2022-03" db="EMBL/GenBank/DDBJ databases">
        <authorList>
            <person name="Lindestad O."/>
        </authorList>
    </citation>
    <scope>NUCLEOTIDE SEQUENCE</scope>
</reference>
<protein>
    <submittedName>
        <fullName evidence="1">Jg24194 protein</fullName>
    </submittedName>
</protein>
<dbReference type="AlphaFoldDB" id="A0A8S4QLG4"/>
<proteinExistence type="predicted"/>
<sequence>MMITFGSEIWSLAIGLMRRLRVTQRAMETTILGVSLRDQIRNKEILRRTRATDIVRRVAKLEWHWAGHRARRTDGR</sequence>
<evidence type="ECO:0000313" key="1">
    <source>
        <dbReference type="EMBL" id="CAH2212488.1"/>
    </source>
</evidence>
<evidence type="ECO:0000313" key="2">
    <source>
        <dbReference type="Proteomes" id="UP000838756"/>
    </source>
</evidence>
<accession>A0A8S4QLG4</accession>
<organism evidence="1 2">
    <name type="scientific">Pararge aegeria aegeria</name>
    <dbReference type="NCBI Taxonomy" id="348720"/>
    <lineage>
        <taxon>Eukaryota</taxon>
        <taxon>Metazoa</taxon>
        <taxon>Ecdysozoa</taxon>
        <taxon>Arthropoda</taxon>
        <taxon>Hexapoda</taxon>
        <taxon>Insecta</taxon>
        <taxon>Pterygota</taxon>
        <taxon>Neoptera</taxon>
        <taxon>Endopterygota</taxon>
        <taxon>Lepidoptera</taxon>
        <taxon>Glossata</taxon>
        <taxon>Ditrysia</taxon>
        <taxon>Papilionoidea</taxon>
        <taxon>Nymphalidae</taxon>
        <taxon>Satyrinae</taxon>
        <taxon>Satyrini</taxon>
        <taxon>Parargina</taxon>
        <taxon>Pararge</taxon>
    </lineage>
</organism>
<dbReference type="EMBL" id="CAKXAJ010011234">
    <property type="protein sequence ID" value="CAH2212488.1"/>
    <property type="molecule type" value="Genomic_DNA"/>
</dbReference>
<comment type="caution">
    <text evidence="1">The sequence shown here is derived from an EMBL/GenBank/DDBJ whole genome shotgun (WGS) entry which is preliminary data.</text>
</comment>
<gene>
    <name evidence="1" type="primary">jg24194</name>
    <name evidence="1" type="ORF">PAEG_LOCUS3496</name>
</gene>
<dbReference type="OrthoDB" id="7384832at2759"/>